<dbReference type="SUPFAM" id="SSF56300">
    <property type="entry name" value="Metallo-dependent phosphatases"/>
    <property type="match status" value="1"/>
</dbReference>
<proteinExistence type="predicted"/>
<evidence type="ECO:0000313" key="5">
    <source>
        <dbReference type="EMBL" id="MCX2966152.1"/>
    </source>
</evidence>
<protein>
    <submittedName>
        <fullName evidence="5">Metallophosphoesterase</fullName>
    </submittedName>
</protein>
<dbReference type="InterPro" id="IPR029052">
    <property type="entry name" value="Metallo-depent_PP-like"/>
</dbReference>
<dbReference type="PANTHER" id="PTHR31302:SF31">
    <property type="entry name" value="PHOSPHODIESTERASE YAEI"/>
    <property type="match status" value="1"/>
</dbReference>
<keyword evidence="2" id="KW-0378">Hydrolase</keyword>
<keyword evidence="3" id="KW-1133">Transmembrane helix</keyword>
<feature type="transmembrane region" description="Helical" evidence="3">
    <location>
        <begin position="71"/>
        <end position="98"/>
    </location>
</feature>
<dbReference type="GO" id="GO:0009245">
    <property type="term" value="P:lipid A biosynthetic process"/>
    <property type="evidence" value="ECO:0007669"/>
    <property type="project" value="TreeGrafter"/>
</dbReference>
<evidence type="ECO:0000259" key="4">
    <source>
        <dbReference type="Pfam" id="PF00149"/>
    </source>
</evidence>
<dbReference type="Pfam" id="PF00149">
    <property type="entry name" value="Metallophos"/>
    <property type="match status" value="1"/>
</dbReference>
<evidence type="ECO:0000256" key="3">
    <source>
        <dbReference type="SAM" id="Phobius"/>
    </source>
</evidence>
<reference evidence="5" key="1">
    <citation type="submission" date="2022-10" db="EMBL/GenBank/DDBJ databases">
        <title>WGS of marine actinomycetes from Thailand.</title>
        <authorList>
            <person name="Thawai C."/>
        </authorList>
    </citation>
    <scope>NUCLEOTIDE SEQUENCE</scope>
    <source>
        <strain evidence="5">SW21</strain>
    </source>
</reference>
<dbReference type="CDD" id="cd07385">
    <property type="entry name" value="MPP_YkuE_C"/>
    <property type="match status" value="1"/>
</dbReference>
<dbReference type="InterPro" id="IPR051158">
    <property type="entry name" value="Metallophosphoesterase_sf"/>
</dbReference>
<keyword evidence="1" id="KW-0479">Metal-binding</keyword>
<gene>
    <name evidence="5" type="ORF">OSB52_18875</name>
</gene>
<keyword evidence="6" id="KW-1185">Reference proteome</keyword>
<dbReference type="PANTHER" id="PTHR31302">
    <property type="entry name" value="TRANSMEMBRANE PROTEIN WITH METALLOPHOSPHOESTERASE DOMAIN-RELATED"/>
    <property type="match status" value="1"/>
</dbReference>
<dbReference type="InterPro" id="IPR004843">
    <property type="entry name" value="Calcineurin-like_PHP"/>
</dbReference>
<feature type="transmembrane region" description="Helical" evidence="3">
    <location>
        <begin position="36"/>
        <end position="59"/>
    </location>
</feature>
<dbReference type="AlphaFoldDB" id="A0A9X3D7G7"/>
<feature type="transmembrane region" description="Helical" evidence="3">
    <location>
        <begin position="118"/>
        <end position="138"/>
    </location>
</feature>
<evidence type="ECO:0000256" key="2">
    <source>
        <dbReference type="ARBA" id="ARBA00022801"/>
    </source>
</evidence>
<accession>A0A9X3D7G7</accession>
<sequence>MAIIMAAVLALLLGLITFGLHRRLVRATGLKRPWSVVADTTLVVLAVLAFIGLGTGRLFDPGWARAPAFVGLVWGATVVYLVLGLLAVGLISVVLRLVGRVRGADRRAGVDILRRRTVQIGTAVVVVASVATVGYGVVEAARPQVTHTEVAVPDLPEQFGGIRVALISDLHVGPARGRGLVQQVVDDVNAQEPDLVLIAGDLTDGTVAQVGDDLAPLAELSAPLGVFGVSGNHEFYFDDGGAWLDEWERLGISTLRNERTEITVDGATIDLAGVHDETAPAPYEPDLEAALAGRDQDRFVLLLAHEPLQAPEASDAGVELQFSGHTHGGQMWPIMYLVPLQQPTVQGLDQVGDTTIFTTRGAGAWGPPVRVAAPPEISMLTLQSR</sequence>
<evidence type="ECO:0000256" key="1">
    <source>
        <dbReference type="ARBA" id="ARBA00022723"/>
    </source>
</evidence>
<dbReference type="Proteomes" id="UP001143347">
    <property type="component" value="Unassembled WGS sequence"/>
</dbReference>
<dbReference type="EMBL" id="JAPKFM010000023">
    <property type="protein sequence ID" value="MCX2966152.1"/>
    <property type="molecule type" value="Genomic_DNA"/>
</dbReference>
<dbReference type="Gene3D" id="3.60.21.10">
    <property type="match status" value="1"/>
</dbReference>
<organism evidence="5 6">
    <name type="scientific">Gordonia aquimaris</name>
    <dbReference type="NCBI Taxonomy" id="2984863"/>
    <lineage>
        <taxon>Bacteria</taxon>
        <taxon>Bacillati</taxon>
        <taxon>Actinomycetota</taxon>
        <taxon>Actinomycetes</taxon>
        <taxon>Mycobacteriales</taxon>
        <taxon>Gordoniaceae</taxon>
        <taxon>Gordonia</taxon>
    </lineage>
</organism>
<name>A0A9X3D7G7_9ACTN</name>
<feature type="domain" description="Calcineurin-like phosphoesterase" evidence="4">
    <location>
        <begin position="162"/>
        <end position="328"/>
    </location>
</feature>
<evidence type="ECO:0000313" key="6">
    <source>
        <dbReference type="Proteomes" id="UP001143347"/>
    </source>
</evidence>
<keyword evidence="3" id="KW-0812">Transmembrane</keyword>
<dbReference type="GO" id="GO:0016020">
    <property type="term" value="C:membrane"/>
    <property type="evidence" value="ECO:0007669"/>
    <property type="project" value="GOC"/>
</dbReference>
<feature type="transmembrane region" description="Helical" evidence="3">
    <location>
        <begin position="6"/>
        <end position="24"/>
    </location>
</feature>
<dbReference type="GO" id="GO:0046872">
    <property type="term" value="F:metal ion binding"/>
    <property type="evidence" value="ECO:0007669"/>
    <property type="project" value="UniProtKB-KW"/>
</dbReference>
<comment type="caution">
    <text evidence="5">The sequence shown here is derived from an EMBL/GenBank/DDBJ whole genome shotgun (WGS) entry which is preliminary data.</text>
</comment>
<keyword evidence="3" id="KW-0472">Membrane</keyword>
<dbReference type="GO" id="GO:0008758">
    <property type="term" value="F:UDP-2,3-diacylglucosamine hydrolase activity"/>
    <property type="evidence" value="ECO:0007669"/>
    <property type="project" value="TreeGrafter"/>
</dbReference>